<dbReference type="Proteomes" id="UP000240419">
    <property type="component" value="Unassembled WGS sequence"/>
</dbReference>
<gene>
    <name evidence="1" type="ORF">C7R93_04165</name>
</gene>
<accession>A0A2P7VKW6</accession>
<comment type="caution">
    <text evidence="1">The sequence shown here is derived from an EMBL/GenBank/DDBJ whole genome shotgun (WGS) entry which is preliminary data.</text>
</comment>
<sequence length="46" mass="5443">MKTYVSEKQLRMVGKGWEIKAALRSWSNKDLTLQEYLMKRANAGRR</sequence>
<dbReference type="OrthoDB" id="2990038at2"/>
<organism evidence="1 2">
    <name type="scientific">Brevibacillus fortis</name>
    <dbReference type="NCBI Taxonomy" id="2126352"/>
    <lineage>
        <taxon>Bacteria</taxon>
        <taxon>Bacillati</taxon>
        <taxon>Bacillota</taxon>
        <taxon>Bacilli</taxon>
        <taxon>Bacillales</taxon>
        <taxon>Paenibacillaceae</taxon>
        <taxon>Brevibacillus</taxon>
    </lineage>
</organism>
<dbReference type="InterPro" id="IPR025177">
    <property type="entry name" value="MciZ"/>
</dbReference>
<reference evidence="1 2" key="1">
    <citation type="submission" date="2018-03" db="EMBL/GenBank/DDBJ databases">
        <title>Brevisbacillus phylogenomics.</title>
        <authorList>
            <person name="Dunlap C."/>
        </authorList>
    </citation>
    <scope>NUCLEOTIDE SEQUENCE [LARGE SCALE GENOMIC DNA]</scope>
    <source>
        <strain evidence="1 2">NRRL NRS-1210</strain>
    </source>
</reference>
<dbReference type="EMBL" id="PXZM01000003">
    <property type="protein sequence ID" value="PSJ99870.1"/>
    <property type="molecule type" value="Genomic_DNA"/>
</dbReference>
<dbReference type="Pfam" id="PF13072">
    <property type="entry name" value="MciZ"/>
    <property type="match status" value="1"/>
</dbReference>
<evidence type="ECO:0000313" key="1">
    <source>
        <dbReference type="EMBL" id="PSJ99870.1"/>
    </source>
</evidence>
<keyword evidence="2" id="KW-1185">Reference proteome</keyword>
<protein>
    <submittedName>
        <fullName evidence="1">Z-ring formation inhibitor MciZ</fullName>
    </submittedName>
</protein>
<evidence type="ECO:0000313" key="2">
    <source>
        <dbReference type="Proteomes" id="UP000240419"/>
    </source>
</evidence>
<proteinExistence type="predicted"/>
<name>A0A2P7VKW6_9BACL</name>
<dbReference type="AlphaFoldDB" id="A0A2P7VKW6"/>